<evidence type="ECO:0000313" key="3">
    <source>
        <dbReference type="Proteomes" id="UP000272015"/>
    </source>
</evidence>
<proteinExistence type="predicted"/>
<evidence type="ECO:0008006" key="4">
    <source>
        <dbReference type="Google" id="ProtNLM"/>
    </source>
</evidence>
<feature type="chain" id="PRO_5017396361" description="Peptidase inhibitor family I36" evidence="1">
    <location>
        <begin position="30"/>
        <end position="123"/>
    </location>
</feature>
<organism evidence="2 3">
    <name type="scientific">Cryobacterium melibiosiphilum</name>
    <dbReference type="NCBI Taxonomy" id="995039"/>
    <lineage>
        <taxon>Bacteria</taxon>
        <taxon>Bacillati</taxon>
        <taxon>Actinomycetota</taxon>
        <taxon>Actinomycetes</taxon>
        <taxon>Micrococcales</taxon>
        <taxon>Microbacteriaceae</taxon>
        <taxon>Cryobacterium</taxon>
    </lineage>
</organism>
<keyword evidence="3" id="KW-1185">Reference proteome</keyword>
<accession>A0A3A5MJC7</accession>
<gene>
    <name evidence="2" type="ORF">D6T64_04355</name>
</gene>
<evidence type="ECO:0000256" key="1">
    <source>
        <dbReference type="SAM" id="SignalP"/>
    </source>
</evidence>
<feature type="signal peptide" evidence="1">
    <location>
        <begin position="1"/>
        <end position="29"/>
    </location>
</feature>
<keyword evidence="1" id="KW-0732">Signal</keyword>
<dbReference type="Gene3D" id="2.60.20.10">
    <property type="entry name" value="Crystallins"/>
    <property type="match status" value="1"/>
</dbReference>
<comment type="caution">
    <text evidence="2">The sequence shown here is derived from an EMBL/GenBank/DDBJ whole genome shotgun (WGS) entry which is preliminary data.</text>
</comment>
<sequence length="123" mass="13131">MRKRNKAGLVGLLVAGASILGIGAVPANAALSDCGSSRFCVWTNTEYTGTLWQYNTTTASGQNMGISSLANKKSYSIRVWDAENFSGNSKAFGASYATNNLGIHNRYGPLTWNDAIRSFQQGA</sequence>
<dbReference type="OrthoDB" id="4829189at2"/>
<dbReference type="Pfam" id="PF03995">
    <property type="entry name" value="Inhibitor_I36"/>
    <property type="match status" value="1"/>
</dbReference>
<dbReference type="AlphaFoldDB" id="A0A3A5MJC7"/>
<protein>
    <recommendedName>
        <fullName evidence="4">Peptidase inhibitor family I36</fullName>
    </recommendedName>
</protein>
<dbReference type="EMBL" id="QZVS01000062">
    <property type="protein sequence ID" value="RJT90260.1"/>
    <property type="molecule type" value="Genomic_DNA"/>
</dbReference>
<dbReference type="Proteomes" id="UP000272015">
    <property type="component" value="Unassembled WGS sequence"/>
</dbReference>
<reference evidence="2 3" key="1">
    <citation type="submission" date="2018-09" db="EMBL/GenBank/DDBJ databases">
        <title>Novel species of Cryobacterium.</title>
        <authorList>
            <person name="Liu Q."/>
            <person name="Xin Y.-H."/>
        </authorList>
    </citation>
    <scope>NUCLEOTIDE SEQUENCE [LARGE SCALE GENOMIC DNA]</scope>
    <source>
        <strain evidence="2 3">Hh39</strain>
    </source>
</reference>
<name>A0A3A5MJC7_9MICO</name>
<evidence type="ECO:0000313" key="2">
    <source>
        <dbReference type="EMBL" id="RJT90260.1"/>
    </source>
</evidence>
<dbReference type="RefSeq" id="WP_119972185.1">
    <property type="nucleotide sequence ID" value="NZ_JBHSQA010000028.1"/>
</dbReference>